<protein>
    <submittedName>
        <fullName evidence="4">Uncharacterized protein (TIGR02302 family)</fullName>
    </submittedName>
</protein>
<feature type="region of interest" description="Disordered" evidence="2">
    <location>
        <begin position="781"/>
        <end position="836"/>
    </location>
</feature>
<evidence type="ECO:0000256" key="1">
    <source>
        <dbReference type="SAM" id="Coils"/>
    </source>
</evidence>
<feature type="compositionally biased region" description="Low complexity" evidence="2">
    <location>
        <begin position="642"/>
        <end position="676"/>
    </location>
</feature>
<dbReference type="EMBL" id="PVTT01000002">
    <property type="protein sequence ID" value="PRY93640.1"/>
    <property type="molecule type" value="Genomic_DNA"/>
</dbReference>
<feature type="transmembrane region" description="Helical" evidence="3">
    <location>
        <begin position="58"/>
        <end position="75"/>
    </location>
</feature>
<feature type="coiled-coil region" evidence="1">
    <location>
        <begin position="567"/>
        <end position="606"/>
    </location>
</feature>
<accession>A0A2T0X3X9</accession>
<evidence type="ECO:0000256" key="2">
    <source>
        <dbReference type="SAM" id="MobiDB-lite"/>
    </source>
</evidence>
<feature type="compositionally biased region" description="Basic and acidic residues" evidence="2">
    <location>
        <begin position="730"/>
        <end position="753"/>
    </location>
</feature>
<organism evidence="4 5">
    <name type="scientific">Hasllibacter halocynthiae</name>
    <dbReference type="NCBI Taxonomy" id="595589"/>
    <lineage>
        <taxon>Bacteria</taxon>
        <taxon>Pseudomonadati</taxon>
        <taxon>Pseudomonadota</taxon>
        <taxon>Alphaproteobacteria</taxon>
        <taxon>Rhodobacterales</taxon>
        <taxon>Roseobacteraceae</taxon>
        <taxon>Hasllibacter</taxon>
    </lineage>
</organism>
<feature type="compositionally biased region" description="Basic and acidic residues" evidence="2">
    <location>
        <begin position="781"/>
        <end position="796"/>
    </location>
</feature>
<gene>
    <name evidence="4" type="ORF">BCF33_2521</name>
</gene>
<feature type="region of interest" description="Disordered" evidence="2">
    <location>
        <begin position="636"/>
        <end position="768"/>
    </location>
</feature>
<name>A0A2T0X3X9_9RHOB</name>
<keyword evidence="3" id="KW-1133">Transmembrane helix</keyword>
<evidence type="ECO:0000313" key="4">
    <source>
        <dbReference type="EMBL" id="PRY93640.1"/>
    </source>
</evidence>
<dbReference type="Pfam" id="PF13779">
    <property type="entry name" value="DUF4175"/>
    <property type="match status" value="1"/>
</dbReference>
<keyword evidence="3" id="KW-0812">Transmembrane</keyword>
<keyword evidence="1" id="KW-0175">Coiled coil</keyword>
<feature type="transmembrane region" description="Helical" evidence="3">
    <location>
        <begin position="31"/>
        <end position="52"/>
    </location>
</feature>
<feature type="compositionally biased region" description="Basic and acidic residues" evidence="2">
    <location>
        <begin position="677"/>
        <end position="697"/>
    </location>
</feature>
<evidence type="ECO:0000256" key="3">
    <source>
        <dbReference type="SAM" id="Phobius"/>
    </source>
</evidence>
<feature type="coiled-coil region" evidence="1">
    <location>
        <begin position="488"/>
        <end position="542"/>
    </location>
</feature>
<feature type="compositionally biased region" description="Basic and acidic residues" evidence="2">
    <location>
        <begin position="704"/>
        <end position="721"/>
    </location>
</feature>
<keyword evidence="5" id="KW-1185">Reference proteome</keyword>
<dbReference type="Proteomes" id="UP000238801">
    <property type="component" value="Unassembled WGS sequence"/>
</dbReference>
<evidence type="ECO:0000313" key="5">
    <source>
        <dbReference type="Proteomes" id="UP000238801"/>
    </source>
</evidence>
<comment type="caution">
    <text evidence="4">The sequence shown here is derived from an EMBL/GenBank/DDBJ whole genome shotgun (WGS) entry which is preliminary data.</text>
</comment>
<feature type="compositionally biased region" description="Basic and acidic residues" evidence="2">
    <location>
        <begin position="759"/>
        <end position="768"/>
    </location>
</feature>
<sequence length="865" mass="94039">MTFDVASTDRALRRKIALTRLGMTAERAVRAFWPLWTVTALTLAAALFNLHATAPIEAFWIGALAFLVAFITALVHGARRFRSPTWAEAAARLDATLPGRPLGTLADAPSMSPSDPATSAIWAAHQRRMAARLKGARAVPGDLRASARDPFALRYVAMLALALGLLFGPALRLGAAPDLPPLALGPSDGPPPGPAWEGWIAPPAHTGLPVLYLADQDAQVLRVPEGSEITLRLYGEGLTLDETIDADGPEGGEGAFALTADGPGLLAIRGPGGREWGVEPLPDAPPEVASAGPMERTPEGETQLPFALRDDYAVTAGTARIALDLPAVDRIFHLAPEPEPREAFVLDLPLPISGDRGAFEEILVADLARHPFAGLPVVVTLRAEDGAGQLSAPFSIEGSLPQRRFFDPLARAVIEQRQALLWNREVNAADARLLLRAVSHRPQDAFSNEVTYLRLRTVIRRLEAFLAAGPLTAERRDEVTDALWDVAVEIEEGRLSDALARMQAAQERLADAIENGATEEEIAELMQELREATREYMRQLAQQGMDPGEQDFAEQGGEGQRVTGSEIQEMMDRIQELMEEGRTEEAMQLLQEFQEMMENLRITEGEGGEGDPLMGDLGDTLREQQELSDEAFRSLQERQEGQDQQGQQPSPEGQPGQQRGQPQAGQGQSGQQQPGSREGDGSDTERQGAEGGGEREGQGTSSRDLAERQGRLRRDLEDRRGQLPGDGSEADERASRALDRAEGAMDEAERALRQGDVPRALDRQADAIEGLRESMRALREQFERDDETRQADRGGDGEDTISGQGADPLGRMAGTDGRLGGDGDVPGAEAESRANELLEELRRRAADRNRPADERDYYERLLNRF</sequence>
<reference evidence="4 5" key="1">
    <citation type="submission" date="2018-03" db="EMBL/GenBank/DDBJ databases">
        <title>Genomic Encyclopedia of Archaeal and Bacterial Type Strains, Phase II (KMG-II): from individual species to whole genera.</title>
        <authorList>
            <person name="Goeker M."/>
        </authorList>
    </citation>
    <scope>NUCLEOTIDE SEQUENCE [LARGE SCALE GENOMIC DNA]</scope>
    <source>
        <strain evidence="4 5">DSM 29318</strain>
    </source>
</reference>
<feature type="transmembrane region" description="Helical" evidence="3">
    <location>
        <begin position="152"/>
        <end position="171"/>
    </location>
</feature>
<keyword evidence="3" id="KW-0472">Membrane</keyword>
<proteinExistence type="predicted"/>
<dbReference type="AlphaFoldDB" id="A0A2T0X3X9"/>
<dbReference type="InterPro" id="IPR012683">
    <property type="entry name" value="CHP02302_TM"/>
</dbReference>
<dbReference type="RefSeq" id="WP_245883822.1">
    <property type="nucleotide sequence ID" value="NZ_PVTT01000002.1"/>
</dbReference>